<evidence type="ECO:0000313" key="2">
    <source>
        <dbReference type="EMBL" id="QRG09311.1"/>
    </source>
</evidence>
<feature type="compositionally biased region" description="Basic and acidic residues" evidence="1">
    <location>
        <begin position="1"/>
        <end position="12"/>
    </location>
</feature>
<sequence>MAQDNHSREGGKPKHSQGGLVGNYQESEREEATGHDGTCERAPGGLVGNHQQGQPGCDPQGNTAGRQPPPKDGELSPHETSSDRTKSKGQE</sequence>
<accession>A0A974SKB5</accession>
<gene>
    <name evidence="2" type="ORF">EZH22_14275</name>
</gene>
<keyword evidence="3" id="KW-1185">Reference proteome</keyword>
<dbReference type="Proteomes" id="UP000596427">
    <property type="component" value="Chromosome"/>
</dbReference>
<protein>
    <submittedName>
        <fullName evidence="2">Uncharacterized protein</fullName>
    </submittedName>
</protein>
<evidence type="ECO:0000313" key="3">
    <source>
        <dbReference type="Proteomes" id="UP000596427"/>
    </source>
</evidence>
<dbReference type="RefSeq" id="WP_203196235.1">
    <property type="nucleotide sequence ID" value="NZ_CP063362.1"/>
</dbReference>
<feature type="region of interest" description="Disordered" evidence="1">
    <location>
        <begin position="1"/>
        <end position="91"/>
    </location>
</feature>
<evidence type="ECO:0000256" key="1">
    <source>
        <dbReference type="SAM" id="MobiDB-lite"/>
    </source>
</evidence>
<proteinExistence type="predicted"/>
<dbReference type="EMBL" id="CP063362">
    <property type="protein sequence ID" value="QRG09311.1"/>
    <property type="molecule type" value="Genomic_DNA"/>
</dbReference>
<organism evidence="2 3">
    <name type="scientific">Xanthobacter dioxanivorans</name>
    <dbReference type="NCBI Taxonomy" id="2528964"/>
    <lineage>
        <taxon>Bacteria</taxon>
        <taxon>Pseudomonadati</taxon>
        <taxon>Pseudomonadota</taxon>
        <taxon>Alphaproteobacteria</taxon>
        <taxon>Hyphomicrobiales</taxon>
        <taxon>Xanthobacteraceae</taxon>
        <taxon>Xanthobacter</taxon>
    </lineage>
</organism>
<feature type="compositionally biased region" description="Basic and acidic residues" evidence="1">
    <location>
        <begin position="69"/>
        <end position="91"/>
    </location>
</feature>
<reference evidence="2 3" key="1">
    <citation type="submission" date="2020-10" db="EMBL/GenBank/DDBJ databases">
        <title>Degradation of 1,4-Dioxane by Xanthobacter sp. YN2, via a Novel Group-2 Soluble Di-Iron Monooxygenase.</title>
        <authorList>
            <person name="Ma F."/>
            <person name="Wang Y."/>
            <person name="Yang J."/>
            <person name="Guo H."/>
            <person name="Su D."/>
            <person name="Yu L."/>
        </authorList>
    </citation>
    <scope>NUCLEOTIDE SEQUENCE [LARGE SCALE GENOMIC DNA]</scope>
    <source>
        <strain evidence="2 3">YN2</strain>
    </source>
</reference>
<name>A0A974SKB5_9HYPH</name>
<feature type="compositionally biased region" description="Polar residues" evidence="1">
    <location>
        <begin position="49"/>
        <end position="65"/>
    </location>
</feature>
<dbReference type="AlphaFoldDB" id="A0A974SKB5"/>
<feature type="compositionally biased region" description="Basic and acidic residues" evidence="1">
    <location>
        <begin position="26"/>
        <end position="39"/>
    </location>
</feature>
<dbReference type="KEGG" id="xdi:EZH22_14275"/>